<dbReference type="Pfam" id="PF03929">
    <property type="entry name" value="PepSY_TM"/>
    <property type="match status" value="1"/>
</dbReference>
<dbReference type="PANTHER" id="PTHR34219:SF4">
    <property type="entry name" value="PEPSY DOMAIN-CONTAINING PROTEIN"/>
    <property type="match status" value="1"/>
</dbReference>
<dbReference type="PANTHER" id="PTHR34219">
    <property type="entry name" value="IRON-REGULATED INNER MEMBRANE PROTEIN-RELATED"/>
    <property type="match status" value="1"/>
</dbReference>
<dbReference type="Proteomes" id="UP000321104">
    <property type="component" value="Unassembled WGS sequence"/>
</dbReference>
<gene>
    <name evidence="2" type="ORF">Abin_004_022</name>
    <name evidence="3" type="ORF">AIN02nite_25580</name>
</gene>
<dbReference type="EMBL" id="BAMW01000004">
    <property type="protein sequence ID" value="GAN61952.1"/>
    <property type="molecule type" value="Genomic_DNA"/>
</dbReference>
<dbReference type="RefSeq" id="WP_255319395.1">
    <property type="nucleotide sequence ID" value="NZ_BAMW01000004.1"/>
</dbReference>
<protein>
    <submittedName>
        <fullName evidence="3">Membrane protein</fullName>
    </submittedName>
</protein>
<dbReference type="EMBL" id="BJXQ01000020">
    <property type="protein sequence ID" value="GEN04533.1"/>
    <property type="molecule type" value="Genomic_DNA"/>
</dbReference>
<feature type="transmembrane region" description="Helical" evidence="1">
    <location>
        <begin position="405"/>
        <end position="423"/>
    </location>
</feature>
<feature type="transmembrane region" description="Helical" evidence="1">
    <location>
        <begin position="12"/>
        <end position="36"/>
    </location>
</feature>
<evidence type="ECO:0000313" key="3">
    <source>
        <dbReference type="EMBL" id="GEN04533.1"/>
    </source>
</evidence>
<feature type="transmembrane region" description="Helical" evidence="1">
    <location>
        <begin position="336"/>
        <end position="356"/>
    </location>
</feature>
<name>A0A6N3T6P2_9PROT</name>
<feature type="transmembrane region" description="Helical" evidence="1">
    <location>
        <begin position="435"/>
        <end position="453"/>
    </location>
</feature>
<comment type="caution">
    <text evidence="3">The sequence shown here is derived from an EMBL/GenBank/DDBJ whole genome shotgun (WGS) entry which is preliminary data.</text>
</comment>
<feature type="transmembrane region" description="Helical" evidence="1">
    <location>
        <begin position="138"/>
        <end position="163"/>
    </location>
</feature>
<proteinExistence type="predicted"/>
<accession>A0A6N3T6P2</accession>
<evidence type="ECO:0000313" key="5">
    <source>
        <dbReference type="Proteomes" id="UP000321104"/>
    </source>
</evidence>
<reference evidence="3 5" key="2">
    <citation type="submission" date="2019-07" db="EMBL/GenBank/DDBJ databases">
        <title>Whole genome shotgun sequence of Acetobacter indonesiensis NBRC 16471.</title>
        <authorList>
            <person name="Hosoyama A."/>
            <person name="Uohara A."/>
            <person name="Ohji S."/>
            <person name="Ichikawa N."/>
        </authorList>
    </citation>
    <scope>NUCLEOTIDE SEQUENCE [LARGE SCALE GENOMIC DNA]</scope>
    <source>
        <strain evidence="3 5">NBRC 16471</strain>
    </source>
</reference>
<reference evidence="2 4" key="1">
    <citation type="submission" date="2012-11" db="EMBL/GenBank/DDBJ databases">
        <title>Whole genome sequence of Acetobacter indonesiensis 5H-1.</title>
        <authorList>
            <person name="Azuma Y."/>
            <person name="Higashiura N."/>
            <person name="Hirakawa H."/>
            <person name="Matsushita K."/>
        </authorList>
    </citation>
    <scope>NUCLEOTIDE SEQUENCE [LARGE SCALE GENOMIC DNA]</scope>
    <source>
        <strain evidence="2 4">5H-1</strain>
    </source>
</reference>
<evidence type="ECO:0000313" key="2">
    <source>
        <dbReference type="EMBL" id="GAN61952.1"/>
    </source>
</evidence>
<evidence type="ECO:0000256" key="1">
    <source>
        <dbReference type="SAM" id="Phobius"/>
    </source>
</evidence>
<dbReference type="InterPro" id="IPR005625">
    <property type="entry name" value="PepSY-ass_TM"/>
</dbReference>
<dbReference type="Proteomes" id="UP000032673">
    <property type="component" value="Unassembled WGS sequence"/>
</dbReference>
<sequence length="486" mass="53918">MKPTFRASMAWLHTWSGLVIGWLLLAITLAGTLSVFRPEISSWMRPELHGRLTDADTATQAAIGWLTAHAAHAPAWYLEAPSPRTPFTYAVWEDGTSYAQHALDPKTGAPDVLRDTLGGEFFFRFHFELQLPYPWGRLIAAVAALALVLILLTGIVAHKRIFLDFFTFRPGKGQRSWLDAHNLLGVVALPFHLMIAFTGAITLANMIMPWGLTTLYKQDFSALTHDFSPATIEREASGKPGSLTAFGPLLADVRHHFAPNGLARITVTNPSDSNAVITFNAIPSVSGVGVENHTLSYDGITGKLLAEHRETRPVMGFYRFLYGLHVAYFAPYVTRWLYFLSGLSLAALICTGLQLWTSKRCHRQQGLGFKLVERLNIGMMMGTPTAFAGYFIANRVLPPFLANRAQMEVRAVFCIWAAILLFAMVRRPNAAWRETLAISSLTCLIISLIGGIPHSPIEWAVSLVSLGIAVLMRYAMRYTPYRKKQS</sequence>
<feature type="transmembrane region" description="Helical" evidence="1">
    <location>
        <begin position="377"/>
        <end position="393"/>
    </location>
</feature>
<keyword evidence="4" id="KW-1185">Reference proteome</keyword>
<dbReference type="AlphaFoldDB" id="A0A6N3T6P2"/>
<feature type="transmembrane region" description="Helical" evidence="1">
    <location>
        <begin position="459"/>
        <end position="476"/>
    </location>
</feature>
<feature type="transmembrane region" description="Helical" evidence="1">
    <location>
        <begin position="183"/>
        <end position="208"/>
    </location>
</feature>
<organism evidence="3 5">
    <name type="scientific">Acetobacter indonesiensis</name>
    <dbReference type="NCBI Taxonomy" id="104101"/>
    <lineage>
        <taxon>Bacteria</taxon>
        <taxon>Pseudomonadati</taxon>
        <taxon>Pseudomonadota</taxon>
        <taxon>Alphaproteobacteria</taxon>
        <taxon>Acetobacterales</taxon>
        <taxon>Acetobacteraceae</taxon>
        <taxon>Acetobacter</taxon>
    </lineage>
</organism>
<keyword evidence="1" id="KW-0472">Membrane</keyword>
<keyword evidence="1" id="KW-0812">Transmembrane</keyword>
<evidence type="ECO:0000313" key="4">
    <source>
        <dbReference type="Proteomes" id="UP000032673"/>
    </source>
</evidence>
<keyword evidence="1" id="KW-1133">Transmembrane helix</keyword>